<gene>
    <name evidence="1" type="ORF">GGX14DRAFT_403924</name>
</gene>
<comment type="caution">
    <text evidence="1">The sequence shown here is derived from an EMBL/GenBank/DDBJ whole genome shotgun (WGS) entry which is preliminary data.</text>
</comment>
<proteinExistence type="predicted"/>
<protein>
    <submittedName>
        <fullName evidence="1">Uncharacterized protein</fullName>
    </submittedName>
</protein>
<organism evidence="1 2">
    <name type="scientific">Mycena pura</name>
    <dbReference type="NCBI Taxonomy" id="153505"/>
    <lineage>
        <taxon>Eukaryota</taxon>
        <taxon>Fungi</taxon>
        <taxon>Dikarya</taxon>
        <taxon>Basidiomycota</taxon>
        <taxon>Agaricomycotina</taxon>
        <taxon>Agaricomycetes</taxon>
        <taxon>Agaricomycetidae</taxon>
        <taxon>Agaricales</taxon>
        <taxon>Marasmiineae</taxon>
        <taxon>Mycenaceae</taxon>
        <taxon>Mycena</taxon>
    </lineage>
</organism>
<reference evidence="1" key="1">
    <citation type="submission" date="2023-03" db="EMBL/GenBank/DDBJ databases">
        <title>Massive genome expansion in bonnet fungi (Mycena s.s.) driven by repeated elements and novel gene families across ecological guilds.</title>
        <authorList>
            <consortium name="Lawrence Berkeley National Laboratory"/>
            <person name="Harder C.B."/>
            <person name="Miyauchi S."/>
            <person name="Viragh M."/>
            <person name="Kuo A."/>
            <person name="Thoen E."/>
            <person name="Andreopoulos B."/>
            <person name="Lu D."/>
            <person name="Skrede I."/>
            <person name="Drula E."/>
            <person name="Henrissat B."/>
            <person name="Morin E."/>
            <person name="Kohler A."/>
            <person name="Barry K."/>
            <person name="LaButti K."/>
            <person name="Morin E."/>
            <person name="Salamov A."/>
            <person name="Lipzen A."/>
            <person name="Mereny Z."/>
            <person name="Hegedus B."/>
            <person name="Baldrian P."/>
            <person name="Stursova M."/>
            <person name="Weitz H."/>
            <person name="Taylor A."/>
            <person name="Grigoriev I.V."/>
            <person name="Nagy L.G."/>
            <person name="Martin F."/>
            <person name="Kauserud H."/>
        </authorList>
    </citation>
    <scope>NUCLEOTIDE SEQUENCE</scope>
    <source>
        <strain evidence="1">9144</strain>
    </source>
</reference>
<dbReference type="EMBL" id="JARJCW010000090">
    <property type="protein sequence ID" value="KAJ7195450.1"/>
    <property type="molecule type" value="Genomic_DNA"/>
</dbReference>
<sequence>MRKFRQSRALTSLRGLDMIVTRGLGACRICQWQSPCKRRVCHRQGLLYVSHLSPAGTCAFVKGKPHACIAFDNSEPCTCVAFDNGKAGLPVAIVSSKARARVAIVSGEARAHINLITSETRPHIVLGTGEACTHVAFVTGEACPCIGCACPPVAFVNGKACGHIALGKNEARPPNALKFISSEARAHAAFVCICVMFGKGPVPGITAFKPWLDIDFVYVASGSDTQVVPSLVYLGLAKSNHLLITDSGRLDAGAAWQFDGNVAPCARTCDAPEQLGLHVHTGSKDSRRIHHGMISAKAITLGYSVCIVVIRQGDILYMTCSTRRYTSNMVYALPRVPGPTWTKLANLSTATQICVDAGVYLGLERSAWPALGACLIGKCGPFKSNQIKQVLLRGSAARPTAALQIKI</sequence>
<dbReference type="AlphaFoldDB" id="A0AAD6Y7Z2"/>
<evidence type="ECO:0000313" key="2">
    <source>
        <dbReference type="Proteomes" id="UP001219525"/>
    </source>
</evidence>
<accession>A0AAD6Y7Z2</accession>
<dbReference type="Proteomes" id="UP001219525">
    <property type="component" value="Unassembled WGS sequence"/>
</dbReference>
<evidence type="ECO:0000313" key="1">
    <source>
        <dbReference type="EMBL" id="KAJ7195450.1"/>
    </source>
</evidence>
<keyword evidence="2" id="KW-1185">Reference proteome</keyword>
<name>A0AAD6Y7Z2_9AGAR</name>